<proteinExistence type="predicted"/>
<sequence>MTANDTSRVYDQIPMFCTVYNFLFFPPQNAFFCDPSLCGPVMLPATLSACELARPPPPRLLIARLRGQCDEVHRGLFGSTFFGHHTEKWPWYLTFGLVIIQLSKYSLYRGDGLKL</sequence>
<keyword evidence="2" id="KW-1185">Reference proteome</keyword>
<dbReference type="EMBL" id="KE163054">
    <property type="protein sequence ID" value="EPQ10666.1"/>
    <property type="molecule type" value="Genomic_DNA"/>
</dbReference>
<dbReference type="Proteomes" id="UP000052978">
    <property type="component" value="Unassembled WGS sequence"/>
</dbReference>
<evidence type="ECO:0000313" key="2">
    <source>
        <dbReference type="Proteomes" id="UP000052978"/>
    </source>
</evidence>
<dbReference type="AlphaFoldDB" id="S7N1G5"/>
<name>S7N1G5_MYOBR</name>
<reference evidence="1 2" key="1">
    <citation type="journal article" date="2013" name="Nat. Commun.">
        <title>Genome analysis reveals insights into physiology and longevity of the Brandt's bat Myotis brandtii.</title>
        <authorList>
            <person name="Seim I."/>
            <person name="Fang X."/>
            <person name="Xiong Z."/>
            <person name="Lobanov A.V."/>
            <person name="Huang Z."/>
            <person name="Ma S."/>
            <person name="Feng Y."/>
            <person name="Turanov A.A."/>
            <person name="Zhu Y."/>
            <person name="Lenz T.L."/>
            <person name="Gerashchenko M.V."/>
            <person name="Fan D."/>
            <person name="Hee Yim S."/>
            <person name="Yao X."/>
            <person name="Jordan D."/>
            <person name="Xiong Y."/>
            <person name="Ma Y."/>
            <person name="Lyapunov A.N."/>
            <person name="Chen G."/>
            <person name="Kulakova O.I."/>
            <person name="Sun Y."/>
            <person name="Lee S.G."/>
            <person name="Bronson R.T."/>
            <person name="Moskalev A.A."/>
            <person name="Sunyaev S.R."/>
            <person name="Zhang G."/>
            <person name="Krogh A."/>
            <person name="Wang J."/>
            <person name="Gladyshev V.N."/>
        </authorList>
    </citation>
    <scope>NUCLEOTIDE SEQUENCE [LARGE SCALE GENOMIC DNA]</scope>
</reference>
<gene>
    <name evidence="1" type="ORF">D623_10011732</name>
</gene>
<protein>
    <submittedName>
        <fullName evidence="1">Uncharacterized protein</fullName>
    </submittedName>
</protein>
<accession>S7N1G5</accession>
<organism evidence="1 2">
    <name type="scientific">Myotis brandtii</name>
    <name type="common">Brandt's bat</name>
    <dbReference type="NCBI Taxonomy" id="109478"/>
    <lineage>
        <taxon>Eukaryota</taxon>
        <taxon>Metazoa</taxon>
        <taxon>Chordata</taxon>
        <taxon>Craniata</taxon>
        <taxon>Vertebrata</taxon>
        <taxon>Euteleostomi</taxon>
        <taxon>Mammalia</taxon>
        <taxon>Eutheria</taxon>
        <taxon>Laurasiatheria</taxon>
        <taxon>Chiroptera</taxon>
        <taxon>Yangochiroptera</taxon>
        <taxon>Vespertilionidae</taxon>
        <taxon>Myotis</taxon>
    </lineage>
</organism>
<evidence type="ECO:0000313" key="1">
    <source>
        <dbReference type="EMBL" id="EPQ10666.1"/>
    </source>
</evidence>